<gene>
    <name evidence="3" type="ORF">MENT_LOCUS13695</name>
</gene>
<dbReference type="AlphaFoldDB" id="A0A6V7UJS8"/>
<dbReference type="InterPro" id="IPR044855">
    <property type="entry name" value="CoA-Trfase_III_dom3_sf"/>
</dbReference>
<sequence length="394" mass="43973">METAKASILSHINVIDFSRVVAAPFASMILGDLGAKIWKIERPKIGDESRSFYPPMINGQSCYTLSLNRNKKSVAINLANSEGRELARKLSMRADVLIENFKTGYMKKFGLDYDNLKRIHSRLIYCSISGYGPDGPYSEDPGYDVIAAAIGGLLSITGPRTTNSEPCKPGVAVTDLMTGLYAHGAILAALLHRDKTGEGQQIQCNLLSTQLATLINIGSNYINAGIEGKPWGTEHESIVPYQAFRTKDGRYYVLCTKMEMPELANNPEYATNSDRVKNREKLLKKFKEKFLTKNLEFWKNKLRSKSFPSGPVNTIKEAFEHEQTKHLDLVKIMEHPKYGNVKVVGPPVKYSDTKNQVRSAPPLLGEHTCEVLSQELNISNKELERLKNIGAIDF</sequence>
<dbReference type="SUPFAM" id="SSF89796">
    <property type="entry name" value="CoA-transferase family III (CaiB/BaiF)"/>
    <property type="match status" value="1"/>
</dbReference>
<evidence type="ECO:0000313" key="3">
    <source>
        <dbReference type="EMBL" id="CAD2159399.1"/>
    </source>
</evidence>
<dbReference type="Gene3D" id="3.40.50.10540">
    <property type="entry name" value="Crotonobetainyl-coa:carnitine coa-transferase, domain 1"/>
    <property type="match status" value="1"/>
</dbReference>
<dbReference type="PANTHER" id="PTHR48207">
    <property type="entry name" value="SUCCINATE--HYDROXYMETHYLGLUTARATE COA-TRANSFERASE"/>
    <property type="match status" value="1"/>
</dbReference>
<reference evidence="3 4" key="1">
    <citation type="submission" date="2020-08" db="EMBL/GenBank/DDBJ databases">
        <authorList>
            <person name="Koutsovoulos G."/>
            <person name="Danchin GJ E."/>
        </authorList>
    </citation>
    <scope>NUCLEOTIDE SEQUENCE [LARGE SCALE GENOMIC DNA]</scope>
</reference>
<comment type="caution">
    <text evidence="3">The sequence shown here is derived from an EMBL/GenBank/DDBJ whole genome shotgun (WGS) entry which is preliminary data.</text>
</comment>
<dbReference type="OrthoDB" id="5863171at2759"/>
<dbReference type="GO" id="GO:0005739">
    <property type="term" value="C:mitochondrion"/>
    <property type="evidence" value="ECO:0007669"/>
    <property type="project" value="TreeGrafter"/>
</dbReference>
<evidence type="ECO:0000313" key="4">
    <source>
        <dbReference type="Proteomes" id="UP000580250"/>
    </source>
</evidence>
<protein>
    <submittedName>
        <fullName evidence="3">Uncharacterized protein</fullName>
    </submittedName>
</protein>
<dbReference type="Proteomes" id="UP000580250">
    <property type="component" value="Unassembled WGS sequence"/>
</dbReference>
<dbReference type="GO" id="GO:0047369">
    <property type="term" value="F:succinate-hydroxymethylglutarate CoA-transferase activity"/>
    <property type="evidence" value="ECO:0007669"/>
    <property type="project" value="TreeGrafter"/>
</dbReference>
<dbReference type="InterPro" id="IPR023606">
    <property type="entry name" value="CoA-Trfase_III_dom_1_sf"/>
</dbReference>
<name>A0A6V7UJS8_MELEN</name>
<organism evidence="3 4">
    <name type="scientific">Meloidogyne enterolobii</name>
    <name type="common">Root-knot nematode worm</name>
    <name type="synonym">Meloidogyne mayaguensis</name>
    <dbReference type="NCBI Taxonomy" id="390850"/>
    <lineage>
        <taxon>Eukaryota</taxon>
        <taxon>Metazoa</taxon>
        <taxon>Ecdysozoa</taxon>
        <taxon>Nematoda</taxon>
        <taxon>Chromadorea</taxon>
        <taxon>Rhabditida</taxon>
        <taxon>Tylenchina</taxon>
        <taxon>Tylenchomorpha</taxon>
        <taxon>Tylenchoidea</taxon>
        <taxon>Meloidogynidae</taxon>
        <taxon>Meloidogyninae</taxon>
        <taxon>Meloidogyne</taxon>
    </lineage>
</organism>
<comment type="similarity">
    <text evidence="1">Belongs to the CoA-transferase III family.</text>
</comment>
<dbReference type="EMBL" id="CAJEWN010000074">
    <property type="protein sequence ID" value="CAD2159399.1"/>
    <property type="molecule type" value="Genomic_DNA"/>
</dbReference>
<accession>A0A6V7UJS8</accession>
<dbReference type="PANTHER" id="PTHR48207:SF3">
    <property type="entry name" value="SUCCINATE--HYDROXYMETHYLGLUTARATE COA-TRANSFERASE"/>
    <property type="match status" value="1"/>
</dbReference>
<dbReference type="Pfam" id="PF02515">
    <property type="entry name" value="CoA_transf_3"/>
    <property type="match status" value="1"/>
</dbReference>
<keyword evidence="2" id="KW-0808">Transferase</keyword>
<dbReference type="Gene3D" id="3.30.1540.10">
    <property type="entry name" value="formyl-coa transferase, domain 3"/>
    <property type="match status" value="1"/>
</dbReference>
<dbReference type="InterPro" id="IPR050483">
    <property type="entry name" value="CoA-transferase_III_domain"/>
</dbReference>
<evidence type="ECO:0000256" key="2">
    <source>
        <dbReference type="ARBA" id="ARBA00022679"/>
    </source>
</evidence>
<dbReference type="InterPro" id="IPR003673">
    <property type="entry name" value="CoA-Trfase_fam_III"/>
</dbReference>
<evidence type="ECO:0000256" key="1">
    <source>
        <dbReference type="ARBA" id="ARBA00008383"/>
    </source>
</evidence>
<proteinExistence type="inferred from homology"/>